<dbReference type="InterPro" id="IPR029044">
    <property type="entry name" value="Nucleotide-diphossugar_trans"/>
</dbReference>
<organism evidence="6 7">
    <name type="scientific">Cohnella abietis</name>
    <dbReference type="NCBI Taxonomy" id="2507935"/>
    <lineage>
        <taxon>Bacteria</taxon>
        <taxon>Bacillati</taxon>
        <taxon>Bacillota</taxon>
        <taxon>Bacilli</taxon>
        <taxon>Bacillales</taxon>
        <taxon>Paenibacillaceae</taxon>
        <taxon>Cohnella</taxon>
    </lineage>
</organism>
<proteinExistence type="inferred from homology"/>
<evidence type="ECO:0000259" key="5">
    <source>
        <dbReference type="Pfam" id="PF00535"/>
    </source>
</evidence>
<dbReference type="Pfam" id="PF00535">
    <property type="entry name" value="Glycos_transf_2"/>
    <property type="match status" value="1"/>
</dbReference>
<name>A0A3T1D118_9BACL</name>
<keyword evidence="4" id="KW-0808">Transferase</keyword>
<dbReference type="PANTHER" id="PTHR43179">
    <property type="entry name" value="RHAMNOSYLTRANSFERASE WBBL"/>
    <property type="match status" value="1"/>
</dbReference>
<sequence>MTHLQRITLSICTRNRHEDLERCIHSISMQNPQFPVEVLIVDDGEIPETLLTDFEIILSNPNFELHYYKKQIPGLIHSRVETIRLAKHEVILFLDDDVELASGYLDRLMDLYNRYPDAAGVGGRDVLLGTSFIWRMFCKVFLYGSNKPGKLSLSGYGGSMTLWCLMKEPFQTEYLVGCNMSFRRGALLDLQPVPWLIGYSVGEDLYLTQVARCYGQVWLDPDLKVIHHQSSQSRDKVKQVAYSDIVNHYYLLRENGSAFWRYICLLWTSIGLLIRSMLRKAHRPKRSGYWSGLKFVITRYRGRFTHETVVNHGKEQTYR</sequence>
<evidence type="ECO:0000256" key="1">
    <source>
        <dbReference type="ARBA" id="ARBA00004776"/>
    </source>
</evidence>
<dbReference type="InterPro" id="IPR001173">
    <property type="entry name" value="Glyco_trans_2-like"/>
</dbReference>
<comment type="similarity">
    <text evidence="2">Belongs to the glycosyltransferase 2 family.</text>
</comment>
<dbReference type="SUPFAM" id="SSF53448">
    <property type="entry name" value="Nucleotide-diphospho-sugar transferases"/>
    <property type="match status" value="1"/>
</dbReference>
<comment type="pathway">
    <text evidence="1">Cell wall biogenesis; cell wall polysaccharide biosynthesis.</text>
</comment>
<keyword evidence="7" id="KW-1185">Reference proteome</keyword>
<protein>
    <recommendedName>
        <fullName evidence="5">Glycosyltransferase 2-like domain-containing protein</fullName>
    </recommendedName>
</protein>
<evidence type="ECO:0000256" key="2">
    <source>
        <dbReference type="ARBA" id="ARBA00006739"/>
    </source>
</evidence>
<evidence type="ECO:0000313" key="7">
    <source>
        <dbReference type="Proteomes" id="UP000289856"/>
    </source>
</evidence>
<evidence type="ECO:0000256" key="4">
    <source>
        <dbReference type="ARBA" id="ARBA00022679"/>
    </source>
</evidence>
<dbReference type="PANTHER" id="PTHR43179:SF12">
    <property type="entry name" value="GALACTOFURANOSYLTRANSFERASE GLFT2"/>
    <property type="match status" value="1"/>
</dbReference>
<dbReference type="Gene3D" id="3.90.550.10">
    <property type="entry name" value="Spore Coat Polysaccharide Biosynthesis Protein SpsA, Chain A"/>
    <property type="match status" value="1"/>
</dbReference>
<accession>A0A3T1D118</accession>
<dbReference type="Proteomes" id="UP000289856">
    <property type="component" value="Chromosome"/>
</dbReference>
<dbReference type="CDD" id="cd00761">
    <property type="entry name" value="Glyco_tranf_GTA_type"/>
    <property type="match status" value="1"/>
</dbReference>
<dbReference type="OrthoDB" id="140893at2"/>
<dbReference type="GO" id="GO:0016757">
    <property type="term" value="F:glycosyltransferase activity"/>
    <property type="evidence" value="ECO:0007669"/>
    <property type="project" value="UniProtKB-KW"/>
</dbReference>
<dbReference type="EMBL" id="AP019400">
    <property type="protein sequence ID" value="BBI31803.1"/>
    <property type="molecule type" value="Genomic_DNA"/>
</dbReference>
<dbReference type="KEGG" id="cohn:KCTCHS21_12020"/>
<evidence type="ECO:0000256" key="3">
    <source>
        <dbReference type="ARBA" id="ARBA00022676"/>
    </source>
</evidence>
<evidence type="ECO:0000313" key="6">
    <source>
        <dbReference type="EMBL" id="BBI31803.1"/>
    </source>
</evidence>
<reference evidence="6 7" key="1">
    <citation type="submission" date="2019-01" db="EMBL/GenBank/DDBJ databases">
        <title>Complete genome sequence of Cohnella hallensis HS21 isolated from Korean fir (Abies koreana) rhizospheric soil.</title>
        <authorList>
            <person name="Jiang L."/>
            <person name="Kang S.W."/>
            <person name="Kim S."/>
            <person name="Jung J."/>
            <person name="Kim C.Y."/>
            <person name="Kim D.H."/>
            <person name="Kim S.W."/>
            <person name="Lee J."/>
        </authorList>
    </citation>
    <scope>NUCLEOTIDE SEQUENCE [LARGE SCALE GENOMIC DNA]</scope>
    <source>
        <strain evidence="6 7">HS21</strain>
    </source>
</reference>
<keyword evidence="3" id="KW-0328">Glycosyltransferase</keyword>
<feature type="domain" description="Glycosyltransferase 2-like" evidence="5">
    <location>
        <begin position="11"/>
        <end position="135"/>
    </location>
</feature>
<gene>
    <name evidence="6" type="ORF">KCTCHS21_12020</name>
</gene>
<dbReference type="AlphaFoldDB" id="A0A3T1D118"/>